<comment type="catalytic activity">
    <reaction evidence="1">
        <text>beta-D-fructose 1,6-bisphosphate + H2O = beta-D-fructose 6-phosphate + phosphate</text>
        <dbReference type="Rhea" id="RHEA:11064"/>
        <dbReference type="ChEBI" id="CHEBI:15377"/>
        <dbReference type="ChEBI" id="CHEBI:32966"/>
        <dbReference type="ChEBI" id="CHEBI:43474"/>
        <dbReference type="ChEBI" id="CHEBI:57634"/>
        <dbReference type="EC" id="3.1.3.11"/>
    </reaction>
</comment>
<sequence length="336" mass="35767">MIDQEYDKTPDRNMALEFCRGTEAAALAAGRWMGRGDKIAADGAAVNAMRYMLNTIHMDGMVVIGEGEKDEAPMLFNGEKLGTGKGPKVDIAVDPIDGTRLTALGLSGAISVVAMAPSGTMFDPKCVFYMDKLVVGPEAKDVVDIEASVEENIANVAKAKSKDVCDVTVVVLDRPRHSDLIARIRAAGARIKLIPDGDIGGALLTCKSDRGADILMGIGGTPEAVITACAIKALGGNMQGKLWVKNDDEMMCATGQGLDVNKVLLLDDLVSSDDVFFSATGITDGDFLSGVRYESDRIVTSSLVMRSKSGTVRYVEAIHRPKKLDAISGIDYKDCR</sequence>
<dbReference type="NCBIfam" id="TIGR00330">
    <property type="entry name" value="glpX"/>
    <property type="match status" value="1"/>
</dbReference>
<evidence type="ECO:0000313" key="10">
    <source>
        <dbReference type="EMBL" id="SMG10717.1"/>
    </source>
</evidence>
<keyword evidence="11" id="KW-1185">Reference proteome</keyword>
<evidence type="ECO:0000256" key="8">
    <source>
        <dbReference type="PIRSR" id="PIRSR004532-1"/>
    </source>
</evidence>
<feature type="binding site" evidence="9">
    <location>
        <begin position="97"/>
        <end position="99"/>
    </location>
    <ligand>
        <name>substrate</name>
    </ligand>
</feature>
<dbReference type="InterPro" id="IPR004464">
    <property type="entry name" value="FBPase_class-2/SBPase"/>
</dbReference>
<proteinExistence type="inferred from homology"/>
<comment type="similarity">
    <text evidence="2 7">Belongs to the FBPase class 2 family.</text>
</comment>
<gene>
    <name evidence="10" type="ORF">SAMN06275492_101213</name>
</gene>
<dbReference type="GO" id="GO:0046872">
    <property type="term" value="F:metal ion binding"/>
    <property type="evidence" value="ECO:0007669"/>
    <property type="project" value="UniProtKB-KW"/>
</dbReference>
<evidence type="ECO:0000313" key="11">
    <source>
        <dbReference type="Proteomes" id="UP000193355"/>
    </source>
</evidence>
<dbReference type="STRING" id="561720.SAMN06275492_101213"/>
<dbReference type="CDD" id="cd01516">
    <property type="entry name" value="FBPase_glpX"/>
    <property type="match status" value="1"/>
</dbReference>
<keyword evidence="6 7" id="KW-0119">Carbohydrate metabolism</keyword>
<dbReference type="GO" id="GO:0006094">
    <property type="term" value="P:gluconeogenesis"/>
    <property type="evidence" value="ECO:0007669"/>
    <property type="project" value="InterPro"/>
</dbReference>
<evidence type="ECO:0000256" key="5">
    <source>
        <dbReference type="ARBA" id="ARBA00023211"/>
    </source>
</evidence>
<evidence type="ECO:0000256" key="2">
    <source>
        <dbReference type="ARBA" id="ARBA00008989"/>
    </source>
</evidence>
<keyword evidence="5 8" id="KW-0464">Manganese</keyword>
<evidence type="ECO:0000256" key="7">
    <source>
        <dbReference type="PIRNR" id="PIRNR004532"/>
    </source>
</evidence>
<name>A0A1X7I827_9BACT</name>
<organism evidence="10 11">
    <name type="scientific">Dethiosulfovibrio salsuginis</name>
    <dbReference type="NCBI Taxonomy" id="561720"/>
    <lineage>
        <taxon>Bacteria</taxon>
        <taxon>Thermotogati</taxon>
        <taxon>Synergistota</taxon>
        <taxon>Synergistia</taxon>
        <taxon>Synergistales</taxon>
        <taxon>Dethiosulfovibrionaceae</taxon>
        <taxon>Dethiosulfovibrio</taxon>
    </lineage>
</organism>
<dbReference type="OrthoDB" id="9779353at2"/>
<dbReference type="GO" id="GO:0042132">
    <property type="term" value="F:fructose 1,6-bisphosphate 1-phosphatase activity"/>
    <property type="evidence" value="ECO:0007669"/>
    <property type="project" value="UniProtKB-EC"/>
</dbReference>
<dbReference type="Gene3D" id="3.30.540.10">
    <property type="entry name" value="Fructose-1,6-Bisphosphatase, subunit A, domain 1"/>
    <property type="match status" value="1"/>
</dbReference>
<reference evidence="11" key="1">
    <citation type="submission" date="2017-04" db="EMBL/GenBank/DDBJ databases">
        <authorList>
            <person name="Varghese N."/>
            <person name="Submissions S."/>
        </authorList>
    </citation>
    <scope>NUCLEOTIDE SEQUENCE [LARGE SCALE GENOMIC DNA]</scope>
    <source>
        <strain evidence="11">USBA 82</strain>
    </source>
</reference>
<dbReference type="PIRSF" id="PIRSF004532">
    <property type="entry name" value="GlpX"/>
    <property type="match status" value="1"/>
</dbReference>
<dbReference type="Pfam" id="PF03320">
    <property type="entry name" value="FBPase_glpX"/>
    <property type="match status" value="1"/>
</dbReference>
<comment type="cofactor">
    <cofactor evidence="8">
        <name>Mn(2+)</name>
        <dbReference type="ChEBI" id="CHEBI:29035"/>
    </cofactor>
</comment>
<dbReference type="GO" id="GO:0030388">
    <property type="term" value="P:fructose 1,6-bisphosphate metabolic process"/>
    <property type="evidence" value="ECO:0007669"/>
    <property type="project" value="TreeGrafter"/>
</dbReference>
<dbReference type="AlphaFoldDB" id="A0A1X7I827"/>
<evidence type="ECO:0000256" key="6">
    <source>
        <dbReference type="ARBA" id="ARBA00023277"/>
    </source>
</evidence>
<evidence type="ECO:0000256" key="9">
    <source>
        <dbReference type="PIRSR" id="PIRSR004532-2"/>
    </source>
</evidence>
<feature type="binding site" evidence="9">
    <location>
        <position position="129"/>
    </location>
    <ligand>
        <name>substrate</name>
    </ligand>
</feature>
<feature type="binding site" evidence="8">
    <location>
        <position position="66"/>
    </location>
    <ligand>
        <name>Mn(2+)</name>
        <dbReference type="ChEBI" id="CHEBI:29035"/>
        <label>1</label>
    </ligand>
</feature>
<feature type="binding site" evidence="8">
    <location>
        <position position="223"/>
    </location>
    <ligand>
        <name>Mn(2+)</name>
        <dbReference type="ChEBI" id="CHEBI:29035"/>
        <label>2</label>
    </ligand>
</feature>
<dbReference type="Proteomes" id="UP000193355">
    <property type="component" value="Unassembled WGS sequence"/>
</dbReference>
<evidence type="ECO:0000256" key="1">
    <source>
        <dbReference type="ARBA" id="ARBA00001273"/>
    </source>
</evidence>
<keyword evidence="3 8" id="KW-0479">Metal-binding</keyword>
<feature type="binding site" evidence="9">
    <location>
        <begin position="196"/>
        <end position="198"/>
    </location>
    <ligand>
        <name>substrate</name>
    </ligand>
</feature>
<dbReference type="SUPFAM" id="SSF56655">
    <property type="entry name" value="Carbohydrate phosphatase"/>
    <property type="match status" value="1"/>
</dbReference>
<protein>
    <recommendedName>
        <fullName evidence="7">Fructose-1,6-bisphosphatase</fullName>
    </recommendedName>
</protein>
<feature type="binding site" evidence="8">
    <location>
        <position position="42"/>
    </location>
    <ligand>
        <name>Mn(2+)</name>
        <dbReference type="ChEBI" id="CHEBI:29035"/>
        <label>1</label>
    </ligand>
</feature>
<keyword evidence="4" id="KW-0378">Hydrolase</keyword>
<evidence type="ECO:0000256" key="4">
    <source>
        <dbReference type="ARBA" id="ARBA00022801"/>
    </source>
</evidence>
<dbReference type="GO" id="GO:0005829">
    <property type="term" value="C:cytosol"/>
    <property type="evidence" value="ECO:0007669"/>
    <property type="project" value="TreeGrafter"/>
</dbReference>
<dbReference type="Gene3D" id="3.40.190.90">
    <property type="match status" value="1"/>
</dbReference>
<dbReference type="EMBL" id="FXBB01000001">
    <property type="protein sequence ID" value="SMG10717.1"/>
    <property type="molecule type" value="Genomic_DNA"/>
</dbReference>
<dbReference type="PANTHER" id="PTHR30447:SF0">
    <property type="entry name" value="FRUCTOSE-1,6-BISPHOSPHATASE 1 CLASS 2-RELATED"/>
    <property type="match status" value="1"/>
</dbReference>
<dbReference type="RefSeq" id="WP_085543494.1">
    <property type="nucleotide sequence ID" value="NZ_FXBB01000001.1"/>
</dbReference>
<dbReference type="PANTHER" id="PTHR30447">
    <property type="entry name" value="FRUCTOSE-1,6-BISPHOSPHATASE CLASS 2"/>
    <property type="match status" value="1"/>
</dbReference>
<feature type="binding site" evidence="8">
    <location>
        <position position="94"/>
    </location>
    <ligand>
        <name>Mn(2+)</name>
        <dbReference type="ChEBI" id="CHEBI:29035"/>
        <label>2</label>
    </ligand>
</feature>
<accession>A0A1X7I827</accession>
<feature type="binding site" evidence="9">
    <location>
        <begin position="174"/>
        <end position="176"/>
    </location>
    <ligand>
        <name>substrate</name>
    </ligand>
</feature>
<feature type="binding site" evidence="8">
    <location>
        <position position="97"/>
    </location>
    <ligand>
        <name>Mn(2+)</name>
        <dbReference type="ChEBI" id="CHEBI:29035"/>
        <label>2</label>
    </ligand>
</feature>
<dbReference type="GO" id="GO:0006071">
    <property type="term" value="P:glycerol metabolic process"/>
    <property type="evidence" value="ECO:0007669"/>
    <property type="project" value="InterPro"/>
</dbReference>
<feature type="binding site" evidence="9">
    <location>
        <position position="220"/>
    </location>
    <ligand>
        <name>substrate</name>
    </ligand>
</feature>
<dbReference type="FunFam" id="3.40.190.90:FF:000001">
    <property type="entry name" value="Fructose-1,6-bisphosphatase"/>
    <property type="match status" value="1"/>
</dbReference>
<evidence type="ECO:0000256" key="3">
    <source>
        <dbReference type="ARBA" id="ARBA00022723"/>
    </source>
</evidence>